<dbReference type="AlphaFoldDB" id="A0AAE0ZEG4"/>
<evidence type="ECO:0000313" key="3">
    <source>
        <dbReference type="Proteomes" id="UP001283361"/>
    </source>
</evidence>
<feature type="region of interest" description="Disordered" evidence="1">
    <location>
        <begin position="60"/>
        <end position="79"/>
    </location>
</feature>
<name>A0AAE0ZEG4_9GAST</name>
<protein>
    <submittedName>
        <fullName evidence="2">Uncharacterized protein</fullName>
    </submittedName>
</protein>
<organism evidence="2 3">
    <name type="scientific">Elysia crispata</name>
    <name type="common">lettuce slug</name>
    <dbReference type="NCBI Taxonomy" id="231223"/>
    <lineage>
        <taxon>Eukaryota</taxon>
        <taxon>Metazoa</taxon>
        <taxon>Spiralia</taxon>
        <taxon>Lophotrochozoa</taxon>
        <taxon>Mollusca</taxon>
        <taxon>Gastropoda</taxon>
        <taxon>Heterobranchia</taxon>
        <taxon>Euthyneura</taxon>
        <taxon>Panpulmonata</taxon>
        <taxon>Sacoglossa</taxon>
        <taxon>Placobranchoidea</taxon>
        <taxon>Plakobranchidae</taxon>
        <taxon>Elysia</taxon>
    </lineage>
</organism>
<gene>
    <name evidence="2" type="ORF">RRG08_022729</name>
</gene>
<keyword evidence="3" id="KW-1185">Reference proteome</keyword>
<evidence type="ECO:0000313" key="2">
    <source>
        <dbReference type="EMBL" id="KAK3767695.1"/>
    </source>
</evidence>
<comment type="caution">
    <text evidence="2">The sequence shown here is derived from an EMBL/GenBank/DDBJ whole genome shotgun (WGS) entry which is preliminary data.</text>
</comment>
<dbReference type="EMBL" id="JAWDGP010004118">
    <property type="protein sequence ID" value="KAK3767695.1"/>
    <property type="molecule type" value="Genomic_DNA"/>
</dbReference>
<accession>A0AAE0ZEG4</accession>
<proteinExistence type="predicted"/>
<sequence>MYSLRKAVNDTTLSVALKLASNSACLWTSFDNSLSIEACAVCSKFTHQTFGVCKPTPTPHVPEASVTASSANETETQSV</sequence>
<feature type="compositionally biased region" description="Polar residues" evidence="1">
    <location>
        <begin position="66"/>
        <end position="79"/>
    </location>
</feature>
<dbReference type="Proteomes" id="UP001283361">
    <property type="component" value="Unassembled WGS sequence"/>
</dbReference>
<evidence type="ECO:0000256" key="1">
    <source>
        <dbReference type="SAM" id="MobiDB-lite"/>
    </source>
</evidence>
<reference evidence="2" key="1">
    <citation type="journal article" date="2023" name="G3 (Bethesda)">
        <title>A reference genome for the long-term kleptoplast-retaining sea slug Elysia crispata morphotype clarki.</title>
        <authorList>
            <person name="Eastman K.E."/>
            <person name="Pendleton A.L."/>
            <person name="Shaikh M.A."/>
            <person name="Suttiyut T."/>
            <person name="Ogas R."/>
            <person name="Tomko P."/>
            <person name="Gavelis G."/>
            <person name="Widhalm J.R."/>
            <person name="Wisecaver J.H."/>
        </authorList>
    </citation>
    <scope>NUCLEOTIDE SEQUENCE</scope>
    <source>
        <strain evidence="2">ECLA1</strain>
    </source>
</reference>